<feature type="transmembrane region" description="Helical" evidence="1">
    <location>
        <begin position="6"/>
        <end position="26"/>
    </location>
</feature>
<evidence type="ECO:0000256" key="1">
    <source>
        <dbReference type="SAM" id="Phobius"/>
    </source>
</evidence>
<sequence>MFFIIFVVIPSIPGDLLFFNFLIVFLDTLGDVKIQSSCFKLGMKNFLVTESALRVKEGMPRLEFIVCTFSKSG</sequence>
<keyword evidence="1" id="KW-1133">Transmembrane helix</keyword>
<dbReference type="AlphaFoldDB" id="A0A224XTV3"/>
<reference evidence="2" key="1">
    <citation type="journal article" date="2018" name="PLoS Negl. Trop. Dis.">
        <title>An insight into the salivary gland and fat body transcriptome of Panstrongylus lignarius (Hemiptera: Heteroptera), the main vector of Chagas disease in Peru.</title>
        <authorList>
            <person name="Nevoa J.C."/>
            <person name="Mendes M.T."/>
            <person name="da Silva M.V."/>
            <person name="Soares S.C."/>
            <person name="Oliveira C.J.F."/>
            <person name="Ribeiro J.M.C."/>
        </authorList>
    </citation>
    <scope>NUCLEOTIDE SEQUENCE</scope>
</reference>
<proteinExistence type="predicted"/>
<keyword evidence="1" id="KW-0472">Membrane</keyword>
<protein>
    <submittedName>
        <fullName evidence="2">Putative secreted protein</fullName>
    </submittedName>
</protein>
<dbReference type="EMBL" id="GFTR01000450">
    <property type="protein sequence ID" value="JAW15976.1"/>
    <property type="molecule type" value="Transcribed_RNA"/>
</dbReference>
<accession>A0A224XTV3</accession>
<name>A0A224XTV3_9HEMI</name>
<keyword evidence="1" id="KW-0812">Transmembrane</keyword>
<organism evidence="2">
    <name type="scientific">Panstrongylus lignarius</name>
    <dbReference type="NCBI Taxonomy" id="156445"/>
    <lineage>
        <taxon>Eukaryota</taxon>
        <taxon>Metazoa</taxon>
        <taxon>Ecdysozoa</taxon>
        <taxon>Arthropoda</taxon>
        <taxon>Hexapoda</taxon>
        <taxon>Insecta</taxon>
        <taxon>Pterygota</taxon>
        <taxon>Neoptera</taxon>
        <taxon>Paraneoptera</taxon>
        <taxon>Hemiptera</taxon>
        <taxon>Heteroptera</taxon>
        <taxon>Panheteroptera</taxon>
        <taxon>Cimicomorpha</taxon>
        <taxon>Reduviidae</taxon>
        <taxon>Triatominae</taxon>
        <taxon>Panstrongylus</taxon>
    </lineage>
</organism>
<evidence type="ECO:0000313" key="2">
    <source>
        <dbReference type="EMBL" id="JAW15976.1"/>
    </source>
</evidence>